<dbReference type="RefSeq" id="WP_103207897.1">
    <property type="nucleotide sequence ID" value="NZ_CP027770.1"/>
</dbReference>
<evidence type="ECO:0000256" key="1">
    <source>
        <dbReference type="SAM" id="Phobius"/>
    </source>
</evidence>
<reference evidence="2 3" key="1">
    <citation type="submission" date="2020-12" db="EMBL/GenBank/DDBJ databases">
        <title>Genomic analysis of Staphylococcus felis from a cat with skin infection.</title>
        <authorList>
            <person name="Aslantas O."/>
            <person name="Keskin O."/>
            <person name="Buyukaltay K."/>
            <person name="Gullu Yucetepe A."/>
        </authorList>
    </citation>
    <scope>NUCLEOTIDE SEQUENCE [LARGE SCALE GENOMIC DNA]</scope>
    <source>
        <strain evidence="2 3">HARRANVET</strain>
    </source>
</reference>
<proteinExistence type="predicted"/>
<name>A0ABS0QLP5_9STAP</name>
<evidence type="ECO:0000313" key="2">
    <source>
        <dbReference type="EMBL" id="MBH9580139.1"/>
    </source>
</evidence>
<accession>A0ABS0QLP5</accession>
<dbReference type="GeneID" id="48058708"/>
<sequence length="87" mass="10032">MIKRLITEVENQIYKALFNYIDTQIDELKDRVIKLEDTDRQVTQDLSKVKTVIDSDTETRKTIKKTAVSTIVTGIIGFILYKLGLKI</sequence>
<keyword evidence="3" id="KW-1185">Reference proteome</keyword>
<organism evidence="2 3">
    <name type="scientific">Staphylococcus felis</name>
    <dbReference type="NCBI Taxonomy" id="46127"/>
    <lineage>
        <taxon>Bacteria</taxon>
        <taxon>Bacillati</taxon>
        <taxon>Bacillota</taxon>
        <taxon>Bacilli</taxon>
        <taxon>Bacillales</taxon>
        <taxon>Staphylococcaceae</taxon>
        <taxon>Staphylococcus</taxon>
    </lineage>
</organism>
<keyword evidence="1" id="KW-0812">Transmembrane</keyword>
<comment type="caution">
    <text evidence="2">The sequence shown here is derived from an EMBL/GenBank/DDBJ whole genome shotgun (WGS) entry which is preliminary data.</text>
</comment>
<dbReference type="EMBL" id="JAEDAQ010000002">
    <property type="protein sequence ID" value="MBH9580139.1"/>
    <property type="molecule type" value="Genomic_DNA"/>
</dbReference>
<feature type="transmembrane region" description="Helical" evidence="1">
    <location>
        <begin position="66"/>
        <end position="84"/>
    </location>
</feature>
<dbReference type="Proteomes" id="UP000597038">
    <property type="component" value="Unassembled WGS sequence"/>
</dbReference>
<keyword evidence="1" id="KW-1133">Transmembrane helix</keyword>
<keyword evidence="1" id="KW-0472">Membrane</keyword>
<gene>
    <name evidence="2" type="ORF">I9026_01970</name>
</gene>
<protein>
    <submittedName>
        <fullName evidence="2">Uncharacterized protein</fullName>
    </submittedName>
</protein>
<evidence type="ECO:0000313" key="3">
    <source>
        <dbReference type="Proteomes" id="UP000597038"/>
    </source>
</evidence>